<reference evidence="1 2" key="1">
    <citation type="submission" date="2015-04" db="EMBL/GenBank/DDBJ databases">
        <title>Draft genome of the roundworm Trichinella nativa.</title>
        <authorList>
            <person name="Mitreva M."/>
        </authorList>
    </citation>
    <scope>NUCLEOTIDE SEQUENCE [LARGE SCALE GENOMIC DNA]</scope>
    <source>
        <strain evidence="1 2">ISS45</strain>
    </source>
</reference>
<proteinExistence type="predicted"/>
<dbReference type="AlphaFoldDB" id="A0A1Y3F190"/>
<gene>
    <name evidence="1" type="ORF">D917_04969</name>
</gene>
<name>A0A1Y3F190_9BILA</name>
<protein>
    <submittedName>
        <fullName evidence="1">Uncharacterized protein</fullName>
    </submittedName>
</protein>
<dbReference type="Proteomes" id="UP000243006">
    <property type="component" value="Unassembled WGS sequence"/>
</dbReference>
<dbReference type="EMBL" id="LVZM01000231">
    <property type="protein sequence ID" value="OUC49886.1"/>
    <property type="molecule type" value="Genomic_DNA"/>
</dbReference>
<comment type="caution">
    <text evidence="1">The sequence shown here is derived from an EMBL/GenBank/DDBJ whole genome shotgun (WGS) entry which is preliminary data.</text>
</comment>
<evidence type="ECO:0000313" key="1">
    <source>
        <dbReference type="EMBL" id="OUC49886.1"/>
    </source>
</evidence>
<accession>A0A1Y3F190</accession>
<sequence>MSTTTTPRMKLLNGLLAIIVLLLLVFFVLLFSANLPSSITVALIQSSFFMKISNCPGRAPKCTCCYRSASTIYHPPDVLTNDSDA</sequence>
<organism evidence="1 2">
    <name type="scientific">Trichinella nativa</name>
    <dbReference type="NCBI Taxonomy" id="6335"/>
    <lineage>
        <taxon>Eukaryota</taxon>
        <taxon>Metazoa</taxon>
        <taxon>Ecdysozoa</taxon>
        <taxon>Nematoda</taxon>
        <taxon>Enoplea</taxon>
        <taxon>Dorylaimia</taxon>
        <taxon>Trichinellida</taxon>
        <taxon>Trichinellidae</taxon>
        <taxon>Trichinella</taxon>
    </lineage>
</organism>
<evidence type="ECO:0000313" key="2">
    <source>
        <dbReference type="Proteomes" id="UP000243006"/>
    </source>
</evidence>